<dbReference type="RefSeq" id="YP_010049304.1">
    <property type="nucleotide sequence ID" value="NC_054363.1"/>
</dbReference>
<dbReference type="GeneID" id="63660944"/>
<dbReference type="AlphaFoldDB" id="A0A7T0M437"/>
<reference evidence="2" key="1">
    <citation type="journal article" date="2021" name="Genome Biol.">
        <title>Evolutionary history of mitochondrial genomes in Discoba, including the extreme halophile Pleurostomum flabellatum (Heterolobosea).</title>
        <authorList>
            <person name="Ettahi K."/>
            <person name="Lhee D.H."/>
            <person name="Sung J.Y."/>
            <person name="Simpson A.G.B."/>
            <person name="Park J.S."/>
            <person name="Yoon H.S."/>
        </authorList>
    </citation>
    <scope>NUCLEOTIDE SEQUENCE</scope>
</reference>
<gene>
    <name evidence="2" type="primary">orf115</name>
</gene>
<accession>A0A7T0M437</accession>
<evidence type="ECO:0000313" key="2">
    <source>
        <dbReference type="EMBL" id="QPL15632.1"/>
    </source>
</evidence>
<sequence length="88" mass="11367">MYHFFIRYFYLYFFFKSDKTLKFFMLIDLIYFILKQLFIINYTRMMLNQIQRSNLMYKLNRNRTISFFFNKKKKKRIKNIEIRKKNKK</sequence>
<feature type="transmembrane region" description="Helical" evidence="1">
    <location>
        <begin position="20"/>
        <end position="42"/>
    </location>
</feature>
<keyword evidence="2" id="KW-0496">Mitochondrion</keyword>
<evidence type="ECO:0000256" key="1">
    <source>
        <dbReference type="SAM" id="Phobius"/>
    </source>
</evidence>
<dbReference type="EMBL" id="MT843578">
    <property type="protein sequence ID" value="QPL15632.1"/>
    <property type="molecule type" value="Genomic_DNA"/>
</dbReference>
<proteinExistence type="predicted"/>
<keyword evidence="1" id="KW-1133">Transmembrane helix</keyword>
<keyword evidence="1" id="KW-0472">Membrane</keyword>
<organism evidence="2">
    <name type="scientific">Pleurostomum flabellatum</name>
    <dbReference type="NCBI Taxonomy" id="405751"/>
    <lineage>
        <taxon>Eukaryota</taxon>
        <taxon>Discoba</taxon>
        <taxon>Heterolobosea</taxon>
        <taxon>Tulamoebidae</taxon>
        <taxon>Pleurostomum</taxon>
    </lineage>
</organism>
<keyword evidence="1" id="KW-0812">Transmembrane</keyword>
<protein>
    <submittedName>
        <fullName evidence="2">Uncharacterized protein</fullName>
    </submittedName>
</protein>
<geneLocation type="mitochondrion" evidence="2"/>
<name>A0A7T0M437_9EUKA</name>